<dbReference type="RefSeq" id="YP_007379089.1">
    <property type="nucleotide sequence ID" value="NC_020159.1"/>
</dbReference>
<reference evidence="2 3" key="1">
    <citation type="journal article" date="2013" name="J. Virol.">
        <title>Insights into head-tailed viruses infecting extremely halophilic archaea.</title>
        <authorList>
            <person name="Pietila M.K."/>
            <person name="Laurinmaki P."/>
            <person name="Russell D.A."/>
            <person name="Ko C.C."/>
            <person name="Jacobs-Sera D."/>
            <person name="Butcher S.J."/>
            <person name="Bamford D.H."/>
            <person name="Hendrix R.W."/>
        </authorList>
    </citation>
    <scope>NUCLEOTIDE SEQUENCE [LARGE SCALE GENOMIC DNA]</scope>
</reference>
<dbReference type="EMBL" id="KC117376">
    <property type="protein sequence ID" value="AGC34279.1"/>
    <property type="molecule type" value="Genomic_DNA"/>
</dbReference>
<dbReference type="GeneID" id="14477148"/>
<name>L7TGJ3_9CAUD</name>
<evidence type="ECO:0000313" key="2">
    <source>
        <dbReference type="EMBL" id="AGC34279.1"/>
    </source>
</evidence>
<protein>
    <recommendedName>
        <fullName evidence="4">Prohead protease</fullName>
    </recommendedName>
</protein>
<gene>
    <name evidence="2" type="primary">10</name>
    <name evidence="2" type="ORF">HSTV2_10</name>
</gene>
<dbReference type="OrthoDB" id="7726at10239"/>
<feature type="compositionally biased region" description="Polar residues" evidence="1">
    <location>
        <begin position="377"/>
        <end position="386"/>
    </location>
</feature>
<sequence>MTQELQLDAELEFAAEAAGSESLDFDSEEFRQHAGTGFNEYGVRENYDSEGNIESVDVVFEAMEPGPPERRNGVRITDEFLRRVGGKDYTQEPPHLLDHRASETFANIGHVREVWFSEQAEKLALMVRVPNTGGPTHSEAIARYTYQPPAIRNGSVGFGKDYKAVRNDDGEPELVDGQLREFSTVNFPGGYDNGGVAAAFAEAATDAVSEFEGHDEGDEGSVDPEYRDEVYEQWSSLVNMTNEEMEMWDDHPCADAEVDDGENTRDETLMLMGQPPEGWGMESVEIANQVIDYLASETEDGMPDDAAEGGPGTCPSRWAVNLLNRGHNPFDGFPTGNPQFGELSAEVETLGFDDEAHDTSAEDDASENSAAESTSEFSVKTETLNF</sequence>
<dbReference type="KEGG" id="vg:14477148"/>
<feature type="compositionally biased region" description="Acidic residues" evidence="1">
    <location>
        <begin position="351"/>
        <end position="366"/>
    </location>
</feature>
<organism evidence="2 3">
    <name type="scientific">Halorubrum sodomense tailed virus 2</name>
    <dbReference type="NCBI Taxonomy" id="1262527"/>
    <lineage>
        <taxon>Viruses</taxon>
        <taxon>Duplodnaviria</taxon>
        <taxon>Heunggongvirae</taxon>
        <taxon>Uroviricota</taxon>
        <taxon>Caudoviricetes</taxon>
        <taxon>Thumleimavirales</taxon>
        <taxon>Hafunaviridae</taxon>
        <taxon>Mincapvirus</taxon>
        <taxon>Mincapvirus eilatense</taxon>
        <taxon>Mincapvirus HSTV2</taxon>
    </lineage>
</organism>
<evidence type="ECO:0000313" key="3">
    <source>
        <dbReference type="Proteomes" id="UP000011138"/>
    </source>
</evidence>
<feature type="region of interest" description="Disordered" evidence="1">
    <location>
        <begin position="349"/>
        <end position="386"/>
    </location>
</feature>
<evidence type="ECO:0000256" key="1">
    <source>
        <dbReference type="SAM" id="MobiDB-lite"/>
    </source>
</evidence>
<keyword evidence="3" id="KW-1185">Reference proteome</keyword>
<proteinExistence type="predicted"/>
<dbReference type="Proteomes" id="UP000011138">
    <property type="component" value="Segment"/>
</dbReference>
<accession>L7TGJ3</accession>
<feature type="compositionally biased region" description="Low complexity" evidence="1">
    <location>
        <begin position="367"/>
        <end position="376"/>
    </location>
</feature>
<evidence type="ECO:0008006" key="4">
    <source>
        <dbReference type="Google" id="ProtNLM"/>
    </source>
</evidence>